<dbReference type="STRING" id="1736691.SAMN06295964_0243"/>
<dbReference type="RefSeq" id="WP_078698455.1">
    <property type="nucleotide sequence ID" value="NZ_LT796768.1"/>
</dbReference>
<feature type="domain" description="AMP-dependent synthetase/ligase" evidence="1">
    <location>
        <begin position="17"/>
        <end position="82"/>
    </location>
</feature>
<keyword evidence="3" id="KW-1185">Reference proteome</keyword>
<dbReference type="Gene3D" id="3.40.50.12780">
    <property type="entry name" value="N-terminal domain of ligase-like"/>
    <property type="match status" value="1"/>
</dbReference>
<dbReference type="Pfam" id="PF00501">
    <property type="entry name" value="AMP-binding"/>
    <property type="match status" value="1"/>
</dbReference>
<name>A0A1T4YNY6_9ACTN</name>
<accession>A0A1T4YNY6</accession>
<reference evidence="3" key="1">
    <citation type="submission" date="2017-02" db="EMBL/GenBank/DDBJ databases">
        <authorList>
            <person name="Varghese N."/>
            <person name="Submissions S."/>
        </authorList>
    </citation>
    <scope>NUCLEOTIDE SEQUENCE [LARGE SCALE GENOMIC DNA]</scope>
    <source>
        <strain evidence="3">9H-4</strain>
    </source>
</reference>
<sequence>MARPQSIAFRALDSHVVAGRADELALVTPAGSLSYAQLLHESASLAGGLRDLGLRAGAPVRLSVPDRHTWVVSVLAVVRLGAEPSGDASFTIEGDPATIHDGEEEYEFDLVLRAGRVDPAPAAVHDEGDYGERMERTYGDVLAALLHGGTLT</sequence>
<evidence type="ECO:0000313" key="2">
    <source>
        <dbReference type="EMBL" id="SKB03403.1"/>
    </source>
</evidence>
<dbReference type="OrthoDB" id="3746879at2"/>
<organism evidence="2 3">
    <name type="scientific">Aeromicrobium choanae</name>
    <dbReference type="NCBI Taxonomy" id="1736691"/>
    <lineage>
        <taxon>Bacteria</taxon>
        <taxon>Bacillati</taxon>
        <taxon>Actinomycetota</taxon>
        <taxon>Actinomycetes</taxon>
        <taxon>Propionibacteriales</taxon>
        <taxon>Nocardioidaceae</taxon>
        <taxon>Aeromicrobium</taxon>
    </lineage>
</organism>
<dbReference type="AlphaFoldDB" id="A0A1T4YNY6"/>
<dbReference type="EMBL" id="LT796768">
    <property type="protein sequence ID" value="SKB03403.1"/>
    <property type="molecule type" value="Genomic_DNA"/>
</dbReference>
<dbReference type="InterPro" id="IPR042099">
    <property type="entry name" value="ANL_N_sf"/>
</dbReference>
<gene>
    <name evidence="2" type="ORF">SAMN06295964_0243</name>
</gene>
<protein>
    <submittedName>
        <fullName evidence="2">AMP-binding enzyme</fullName>
    </submittedName>
</protein>
<dbReference type="InterPro" id="IPR000873">
    <property type="entry name" value="AMP-dep_synth/lig_dom"/>
</dbReference>
<dbReference type="SUPFAM" id="SSF56801">
    <property type="entry name" value="Acetyl-CoA synthetase-like"/>
    <property type="match status" value="1"/>
</dbReference>
<dbReference type="Proteomes" id="UP000191040">
    <property type="component" value="Chromosome I"/>
</dbReference>
<evidence type="ECO:0000259" key="1">
    <source>
        <dbReference type="Pfam" id="PF00501"/>
    </source>
</evidence>
<proteinExistence type="predicted"/>
<evidence type="ECO:0000313" key="3">
    <source>
        <dbReference type="Proteomes" id="UP000191040"/>
    </source>
</evidence>